<gene>
    <name evidence="1" type="ORF">OPT61_g1641</name>
</gene>
<evidence type="ECO:0000313" key="1">
    <source>
        <dbReference type="EMBL" id="KAJ8117075.1"/>
    </source>
</evidence>
<sequence>MAIEEALDLSVELVHSHAHRLKPISPEDNAPELLQTIEGLKTFVRLISSRLSEVSAEANLLRVQHALAIHNFHQEIFWSPNQISVQECRATVEQFQRLGYTGVSYILQLRLLRAKVPLSQAELECLQHSWYSFKEDVTQYLQLHRQGPLSRLGNYRLFTPREFVRTTTVARDISAESRLDCLGRSSFQVLYDAGITVKWPPTAINHVDLLGRTALHQALSQRDKPTVFDLLNQKANIRQLSMNQLSALHIAACQGCTSIIGYLVKTLKHPVDMPDGLGRSPFWHAAENSHLSIMKLLGLRSDVDIERKDYHGLSAYATAAREGRYDVLGYLFRLRKKRRHTTKSRHSHDWDVDHQPFLLASKHKRWECVDLILERRSWKAGDFIFTNVHNLAQLHNDAKLVERLEQLWEIDGLRAHEVGCSPWPTTRGPKEPLPRTVYTSSFDTKAWNAWHLAHTQPIVKDCSVAEPGLDTVPAFSSQTAPRLQQLDMSQQSA</sequence>
<protein>
    <submittedName>
        <fullName evidence="1">Uncharacterized protein</fullName>
    </submittedName>
</protein>
<comment type="caution">
    <text evidence="1">The sequence shown here is derived from an EMBL/GenBank/DDBJ whole genome shotgun (WGS) entry which is preliminary data.</text>
</comment>
<evidence type="ECO:0000313" key="2">
    <source>
        <dbReference type="Proteomes" id="UP001153331"/>
    </source>
</evidence>
<reference evidence="1" key="1">
    <citation type="submission" date="2022-11" db="EMBL/GenBank/DDBJ databases">
        <title>Genome Sequence of Boeremia exigua.</title>
        <authorList>
            <person name="Buettner E."/>
        </authorList>
    </citation>
    <scope>NUCLEOTIDE SEQUENCE</scope>
    <source>
        <strain evidence="1">CU02</strain>
    </source>
</reference>
<dbReference type="EMBL" id="JAPHNI010000067">
    <property type="protein sequence ID" value="KAJ8117075.1"/>
    <property type="molecule type" value="Genomic_DNA"/>
</dbReference>
<keyword evidence="2" id="KW-1185">Reference proteome</keyword>
<name>A0ACC2IPD5_9PLEO</name>
<dbReference type="Proteomes" id="UP001153331">
    <property type="component" value="Unassembled WGS sequence"/>
</dbReference>
<organism evidence="1 2">
    <name type="scientific">Boeremia exigua</name>
    <dbReference type="NCBI Taxonomy" id="749465"/>
    <lineage>
        <taxon>Eukaryota</taxon>
        <taxon>Fungi</taxon>
        <taxon>Dikarya</taxon>
        <taxon>Ascomycota</taxon>
        <taxon>Pezizomycotina</taxon>
        <taxon>Dothideomycetes</taxon>
        <taxon>Pleosporomycetidae</taxon>
        <taxon>Pleosporales</taxon>
        <taxon>Pleosporineae</taxon>
        <taxon>Didymellaceae</taxon>
        <taxon>Boeremia</taxon>
    </lineage>
</organism>
<proteinExistence type="predicted"/>
<accession>A0ACC2IPD5</accession>